<sequence>MLGGEEVLRVVKSEKILEFDENTYAKLKNLNFHNGVIEVKMLSLLLSDAPDYARGFIGIAFRINDDDTKFESFYVRPTNGRKCSDSIRKCHGCQYFSYPKYTFAYFRENNISKYEAPVDIDLNEWIDLKAIIEGSHAEFYVNNSKDPILVVDDMKLGTSQKGSIGFFVDIGTEAFFKDLKITVND</sequence>
<evidence type="ECO:0000313" key="2">
    <source>
        <dbReference type="Proteomes" id="UP000306888"/>
    </source>
</evidence>
<dbReference type="EMBL" id="SRYR01000004">
    <property type="protein sequence ID" value="TGY42192.1"/>
    <property type="molecule type" value="Genomic_DNA"/>
</dbReference>
<dbReference type="Proteomes" id="UP000306888">
    <property type="component" value="Unassembled WGS sequence"/>
</dbReference>
<keyword evidence="2" id="KW-1185">Reference proteome</keyword>
<comment type="caution">
    <text evidence="1">The sequence shown here is derived from an EMBL/GenBank/DDBJ whole genome shotgun (WGS) entry which is preliminary data.</text>
</comment>
<gene>
    <name evidence="1" type="ORF">E5347_09905</name>
</gene>
<name>A0A4S2DKK7_9CLOT</name>
<dbReference type="AlphaFoldDB" id="A0A4S2DKK7"/>
<dbReference type="Gene3D" id="2.60.120.560">
    <property type="entry name" value="Exo-inulinase, domain 1"/>
    <property type="match status" value="1"/>
</dbReference>
<evidence type="ECO:0008006" key="3">
    <source>
        <dbReference type="Google" id="ProtNLM"/>
    </source>
</evidence>
<dbReference type="OrthoDB" id="118532at2"/>
<accession>A0A4S2DKK7</accession>
<organism evidence="1 2">
    <name type="scientific">Clostridium sartagoforme</name>
    <dbReference type="NCBI Taxonomy" id="84031"/>
    <lineage>
        <taxon>Bacteria</taxon>
        <taxon>Bacillati</taxon>
        <taxon>Bacillota</taxon>
        <taxon>Clostridia</taxon>
        <taxon>Eubacteriales</taxon>
        <taxon>Clostridiaceae</taxon>
        <taxon>Clostridium</taxon>
    </lineage>
</organism>
<evidence type="ECO:0000313" key="1">
    <source>
        <dbReference type="EMBL" id="TGY42192.1"/>
    </source>
</evidence>
<reference evidence="1 2" key="1">
    <citation type="submission" date="2019-04" db="EMBL/GenBank/DDBJ databases">
        <title>Microbes associate with the intestines of laboratory mice.</title>
        <authorList>
            <person name="Navarre W."/>
            <person name="Wong E."/>
            <person name="Huang K."/>
            <person name="Tropini C."/>
            <person name="Ng K."/>
            <person name="Yu B."/>
        </authorList>
    </citation>
    <scope>NUCLEOTIDE SEQUENCE [LARGE SCALE GENOMIC DNA]</scope>
    <source>
        <strain evidence="1 2">NM50_B9-20</strain>
    </source>
</reference>
<proteinExistence type="predicted"/>
<protein>
    <recommendedName>
        <fullName evidence="3">DUF1080 domain-containing protein</fullName>
    </recommendedName>
</protein>